<dbReference type="AlphaFoldDB" id="A0ABD0YHE4"/>
<accession>A0ABD0YHE4</accession>
<evidence type="ECO:0000313" key="3">
    <source>
        <dbReference type="Proteomes" id="UP001558652"/>
    </source>
</evidence>
<evidence type="ECO:0000313" key="2">
    <source>
        <dbReference type="EMBL" id="KAL1130554.1"/>
    </source>
</evidence>
<proteinExistence type="predicted"/>
<sequence length="173" mass="18630">MKLYHGPPDIAATYCLLCVVSQYQEYKAGRGTADYENAYRVPGVRYIPQPTGTSCLSTRRAVTYHETRATPTQSPSHPATVTATTVAPLEASRLQPPLRKHVQFGGLHWSQTGPPRIESPKESESSEITGGKGGCSPVEGSLGEWTPKPVLEVVDTEPLIIEPPLASGDKSVC</sequence>
<dbReference type="Proteomes" id="UP001558652">
    <property type="component" value="Unassembled WGS sequence"/>
</dbReference>
<keyword evidence="3" id="KW-1185">Reference proteome</keyword>
<comment type="caution">
    <text evidence="2">The sequence shown here is derived from an EMBL/GenBank/DDBJ whole genome shotgun (WGS) entry which is preliminary data.</text>
</comment>
<dbReference type="EMBL" id="JBFDAA010000007">
    <property type="protein sequence ID" value="KAL1130554.1"/>
    <property type="molecule type" value="Genomic_DNA"/>
</dbReference>
<feature type="region of interest" description="Disordered" evidence="1">
    <location>
        <begin position="106"/>
        <end position="144"/>
    </location>
</feature>
<reference evidence="2 3" key="1">
    <citation type="submission" date="2024-07" db="EMBL/GenBank/DDBJ databases">
        <title>Chromosome-level genome assembly of the water stick insect Ranatra chinensis (Heteroptera: Nepidae).</title>
        <authorList>
            <person name="Liu X."/>
        </authorList>
    </citation>
    <scope>NUCLEOTIDE SEQUENCE [LARGE SCALE GENOMIC DNA]</scope>
    <source>
        <strain evidence="2">Cailab_2021Rc</strain>
        <tissue evidence="2">Muscle</tissue>
    </source>
</reference>
<protein>
    <submittedName>
        <fullName evidence="2">Uncharacterized protein</fullName>
    </submittedName>
</protein>
<gene>
    <name evidence="2" type="ORF">AAG570_011800</name>
</gene>
<name>A0ABD0YHE4_9HEMI</name>
<evidence type="ECO:0000256" key="1">
    <source>
        <dbReference type="SAM" id="MobiDB-lite"/>
    </source>
</evidence>
<organism evidence="2 3">
    <name type="scientific">Ranatra chinensis</name>
    <dbReference type="NCBI Taxonomy" id="642074"/>
    <lineage>
        <taxon>Eukaryota</taxon>
        <taxon>Metazoa</taxon>
        <taxon>Ecdysozoa</taxon>
        <taxon>Arthropoda</taxon>
        <taxon>Hexapoda</taxon>
        <taxon>Insecta</taxon>
        <taxon>Pterygota</taxon>
        <taxon>Neoptera</taxon>
        <taxon>Paraneoptera</taxon>
        <taxon>Hemiptera</taxon>
        <taxon>Heteroptera</taxon>
        <taxon>Panheteroptera</taxon>
        <taxon>Nepomorpha</taxon>
        <taxon>Nepidae</taxon>
        <taxon>Ranatrinae</taxon>
        <taxon>Ranatra</taxon>
    </lineage>
</organism>